<dbReference type="Gene3D" id="3.60.21.10">
    <property type="match status" value="1"/>
</dbReference>
<organism evidence="3 4">
    <name type="scientific">Sphingobacterium faecale</name>
    <dbReference type="NCBI Taxonomy" id="2803775"/>
    <lineage>
        <taxon>Bacteria</taxon>
        <taxon>Pseudomonadati</taxon>
        <taxon>Bacteroidota</taxon>
        <taxon>Sphingobacteriia</taxon>
        <taxon>Sphingobacteriales</taxon>
        <taxon>Sphingobacteriaceae</taxon>
        <taxon>Sphingobacterium</taxon>
    </lineage>
</organism>
<dbReference type="SUPFAM" id="SSF56300">
    <property type="entry name" value="Metallo-dependent phosphatases"/>
    <property type="match status" value="1"/>
</dbReference>
<keyword evidence="4" id="KW-1185">Reference proteome</keyword>
<dbReference type="PANTHER" id="PTHR43143">
    <property type="entry name" value="METALLOPHOSPHOESTERASE, CALCINEURIN SUPERFAMILY"/>
    <property type="match status" value="1"/>
</dbReference>
<proteinExistence type="predicted"/>
<reference evidence="3 4" key="1">
    <citation type="submission" date="2021-01" db="EMBL/GenBank/DDBJ databases">
        <title>C459-1 draft genome sequence.</title>
        <authorList>
            <person name="Zhang X.-F."/>
        </authorList>
    </citation>
    <scope>NUCLEOTIDE SEQUENCE [LARGE SCALE GENOMIC DNA]</scope>
    <source>
        <strain evidence="4">C459-1</strain>
    </source>
</reference>
<evidence type="ECO:0000259" key="2">
    <source>
        <dbReference type="Pfam" id="PF00149"/>
    </source>
</evidence>
<dbReference type="InterPro" id="IPR029052">
    <property type="entry name" value="Metallo-depent_PP-like"/>
</dbReference>
<dbReference type="PANTHER" id="PTHR43143:SF5">
    <property type="entry name" value="SECRETED PROTEIN"/>
    <property type="match status" value="1"/>
</dbReference>
<dbReference type="EMBL" id="JAERTY010000005">
    <property type="protein sequence ID" value="MBL1409333.1"/>
    <property type="molecule type" value="Genomic_DNA"/>
</dbReference>
<keyword evidence="1" id="KW-0732">Signal</keyword>
<dbReference type="Proteomes" id="UP000625283">
    <property type="component" value="Unassembled WGS sequence"/>
</dbReference>
<dbReference type="Pfam" id="PF00149">
    <property type="entry name" value="Metallophos"/>
    <property type="match status" value="1"/>
</dbReference>
<feature type="signal peptide" evidence="1">
    <location>
        <begin position="1"/>
        <end position="19"/>
    </location>
</feature>
<accession>A0ABS1R3R0</accession>
<dbReference type="InterPro" id="IPR004843">
    <property type="entry name" value="Calcineurin-like_PHP"/>
</dbReference>
<gene>
    <name evidence="3" type="ORF">JKG61_11275</name>
</gene>
<feature type="domain" description="Calcineurin-like phosphoesterase" evidence="2">
    <location>
        <begin position="57"/>
        <end position="283"/>
    </location>
</feature>
<evidence type="ECO:0000256" key="1">
    <source>
        <dbReference type="SAM" id="SignalP"/>
    </source>
</evidence>
<dbReference type="RefSeq" id="WP_202103080.1">
    <property type="nucleotide sequence ID" value="NZ_JAERTY010000005.1"/>
</dbReference>
<sequence>MTKKIFLFLFLFLSIRSNAQSNFQKPHLENKSSWSVILLPDVQNYSKWNRNQPILDLMMAWIEDNIDTLNIKMVLCTGDLVEQNDLIMPANNGDQSAEKQWNFISKSFSRLNGKTPYIAAVGNHDFSIDSTLKRTTRYDDFFKIDDNWLNKKALVQNGTNESAQQSLQNAVYEVKSINGGKDYLFMTIEYAPRDTVLGWASKITRLEQYKNHRIVLLTHVYLSPEDKQWDGQNRWIIYQPYVIDNKTLKSERYLLPFSNNGKQIWEKLVKPADNIEMVLSGHILGEGYRMDKNHIGKPVHQMLFDMQGEGGGHIEGNGGDGWLRILEFFPDNKTVKVKTYSPLFGSSPSTRNLAWRKDGRNEYTMQFQEK</sequence>
<evidence type="ECO:0000313" key="3">
    <source>
        <dbReference type="EMBL" id="MBL1409333.1"/>
    </source>
</evidence>
<feature type="chain" id="PRO_5046975316" evidence="1">
    <location>
        <begin position="20"/>
        <end position="370"/>
    </location>
</feature>
<protein>
    <submittedName>
        <fullName evidence="3">Metallophosphoesterase</fullName>
    </submittedName>
</protein>
<name>A0ABS1R3R0_9SPHI</name>
<dbReference type="InterPro" id="IPR051918">
    <property type="entry name" value="STPP_CPPED1"/>
</dbReference>
<evidence type="ECO:0000313" key="4">
    <source>
        <dbReference type="Proteomes" id="UP000625283"/>
    </source>
</evidence>
<comment type="caution">
    <text evidence="3">The sequence shown here is derived from an EMBL/GenBank/DDBJ whole genome shotgun (WGS) entry which is preliminary data.</text>
</comment>